<dbReference type="PANTHER" id="PTHR33223:SF6">
    <property type="entry name" value="CCHC-TYPE DOMAIN-CONTAINING PROTEIN"/>
    <property type="match status" value="1"/>
</dbReference>
<protein>
    <submittedName>
        <fullName evidence="3">Reverse transcriptase domain-containing protein</fullName>
    </submittedName>
</protein>
<sequence>MPPKRTSPFEAPTMTPTAIRNPEPKEALVARKCSYKEFMSYQPFNFKGSEGAVGLIRWFERTESVFSYSNCTEDCKVKFATGTLTEESLSWWNSFAQMIRIEEVYKNTWVEFKKLLIKKYCLRTKIQKKENEFYHLTVKGNDLKTYMRRFQELATICPTMVSNFEKIIEAFIGGLPRSIKGNVTASKPQTLEEAINTAQRLMDQVTKHTPVQVPSDHKQKFDDKRTFKNNNYRNTNTNNRYNNYQPQQNQRQEAVKAYTTTLAKNNGSNGNSPLCKKYTLHHIGPCTAKCNTCNKVGHLTKNCINKGPATGSNLLPVTVTCHAYGEKGHYEN</sequence>
<dbReference type="EMBL" id="BKCJ010362074">
    <property type="protein sequence ID" value="GFA05547.1"/>
    <property type="molecule type" value="Genomic_DNA"/>
</dbReference>
<reference evidence="3" key="1">
    <citation type="journal article" date="2019" name="Sci. Rep.">
        <title>Draft genome of Tanacetum cinerariifolium, the natural source of mosquito coil.</title>
        <authorList>
            <person name="Yamashiro T."/>
            <person name="Shiraishi A."/>
            <person name="Satake H."/>
            <person name="Nakayama K."/>
        </authorList>
    </citation>
    <scope>NUCLEOTIDE SEQUENCE</scope>
</reference>
<keyword evidence="1" id="KW-0863">Zinc-finger</keyword>
<comment type="caution">
    <text evidence="3">The sequence shown here is derived from an EMBL/GenBank/DDBJ whole genome shotgun (WGS) entry which is preliminary data.</text>
</comment>
<organism evidence="3">
    <name type="scientific">Tanacetum cinerariifolium</name>
    <name type="common">Dalmatian daisy</name>
    <name type="synonym">Chrysanthemum cinerariifolium</name>
    <dbReference type="NCBI Taxonomy" id="118510"/>
    <lineage>
        <taxon>Eukaryota</taxon>
        <taxon>Viridiplantae</taxon>
        <taxon>Streptophyta</taxon>
        <taxon>Embryophyta</taxon>
        <taxon>Tracheophyta</taxon>
        <taxon>Spermatophyta</taxon>
        <taxon>Magnoliopsida</taxon>
        <taxon>eudicotyledons</taxon>
        <taxon>Gunneridae</taxon>
        <taxon>Pentapetalae</taxon>
        <taxon>asterids</taxon>
        <taxon>campanulids</taxon>
        <taxon>Asterales</taxon>
        <taxon>Asteraceae</taxon>
        <taxon>Asteroideae</taxon>
        <taxon>Anthemideae</taxon>
        <taxon>Anthemidinae</taxon>
        <taxon>Tanacetum</taxon>
    </lineage>
</organism>
<keyword evidence="1" id="KW-0479">Metal-binding</keyword>
<evidence type="ECO:0000313" key="3">
    <source>
        <dbReference type="EMBL" id="GFA05547.1"/>
    </source>
</evidence>
<keyword evidence="3" id="KW-0808">Transferase</keyword>
<keyword evidence="1" id="KW-0862">Zinc</keyword>
<keyword evidence="3" id="KW-0695">RNA-directed DNA polymerase</keyword>
<dbReference type="PANTHER" id="PTHR33223">
    <property type="entry name" value="CCHC-TYPE DOMAIN-CONTAINING PROTEIN"/>
    <property type="match status" value="1"/>
</dbReference>
<evidence type="ECO:0000313" key="4">
    <source>
        <dbReference type="EMBL" id="GFA38576.1"/>
    </source>
</evidence>
<gene>
    <name evidence="3" type="ORF">Tci_577519</name>
    <name evidence="4" type="ORF">Tci_610548</name>
</gene>
<dbReference type="Gene3D" id="4.10.60.10">
    <property type="entry name" value="Zinc finger, CCHC-type"/>
    <property type="match status" value="1"/>
</dbReference>
<dbReference type="GO" id="GO:0003676">
    <property type="term" value="F:nucleic acid binding"/>
    <property type="evidence" value="ECO:0007669"/>
    <property type="project" value="InterPro"/>
</dbReference>
<proteinExistence type="predicted"/>
<dbReference type="PROSITE" id="PS50158">
    <property type="entry name" value="ZF_CCHC"/>
    <property type="match status" value="1"/>
</dbReference>
<dbReference type="GO" id="GO:0008270">
    <property type="term" value="F:zinc ion binding"/>
    <property type="evidence" value="ECO:0007669"/>
    <property type="project" value="UniProtKB-KW"/>
</dbReference>
<accession>A0A699J2U5</accession>
<dbReference type="Pfam" id="PF03732">
    <property type="entry name" value="Retrotrans_gag"/>
    <property type="match status" value="1"/>
</dbReference>
<evidence type="ECO:0000259" key="2">
    <source>
        <dbReference type="PROSITE" id="PS50158"/>
    </source>
</evidence>
<dbReference type="InterPro" id="IPR005162">
    <property type="entry name" value="Retrotrans_gag_dom"/>
</dbReference>
<name>A0A699J2U5_TANCI</name>
<dbReference type="AlphaFoldDB" id="A0A699J2U5"/>
<dbReference type="EMBL" id="BKCJ010415020">
    <property type="protein sequence ID" value="GFA38576.1"/>
    <property type="molecule type" value="Genomic_DNA"/>
</dbReference>
<feature type="domain" description="CCHC-type" evidence="2">
    <location>
        <begin position="289"/>
        <end position="303"/>
    </location>
</feature>
<evidence type="ECO:0000256" key="1">
    <source>
        <dbReference type="PROSITE-ProRule" id="PRU00047"/>
    </source>
</evidence>
<keyword evidence="3" id="KW-0548">Nucleotidyltransferase</keyword>
<dbReference type="GO" id="GO:0003964">
    <property type="term" value="F:RNA-directed DNA polymerase activity"/>
    <property type="evidence" value="ECO:0007669"/>
    <property type="project" value="UniProtKB-KW"/>
</dbReference>
<dbReference type="InterPro" id="IPR001878">
    <property type="entry name" value="Znf_CCHC"/>
</dbReference>